<dbReference type="Proteomes" id="UP000033930">
    <property type="component" value="Unassembled WGS sequence"/>
</dbReference>
<evidence type="ECO:0000256" key="1">
    <source>
        <dbReference type="SAM" id="MobiDB-lite"/>
    </source>
</evidence>
<dbReference type="EMBL" id="LCAW01000001">
    <property type="protein sequence ID" value="KKR99965.1"/>
    <property type="molecule type" value="Genomic_DNA"/>
</dbReference>
<reference evidence="2 3" key="1">
    <citation type="journal article" date="2015" name="Nature">
        <title>rRNA introns, odd ribosomes, and small enigmatic genomes across a large radiation of phyla.</title>
        <authorList>
            <person name="Brown C.T."/>
            <person name="Hug L.A."/>
            <person name="Thomas B.C."/>
            <person name="Sharon I."/>
            <person name="Castelle C.J."/>
            <person name="Singh A."/>
            <person name="Wilkins M.J."/>
            <person name="Williams K.H."/>
            <person name="Banfield J.F."/>
        </authorList>
    </citation>
    <scope>NUCLEOTIDE SEQUENCE [LARGE SCALE GENOMIC DNA]</scope>
</reference>
<feature type="compositionally biased region" description="Basic and acidic residues" evidence="1">
    <location>
        <begin position="341"/>
        <end position="352"/>
    </location>
</feature>
<name>A0A0G0XSM9_9BACT</name>
<feature type="region of interest" description="Disordered" evidence="1">
    <location>
        <begin position="275"/>
        <end position="352"/>
    </location>
</feature>
<protein>
    <submittedName>
        <fullName evidence="2">Uncharacterized protein</fullName>
    </submittedName>
</protein>
<dbReference type="AlphaFoldDB" id="A0A0G0XSM9"/>
<gene>
    <name evidence="2" type="ORF">UU50_C0001G0023</name>
</gene>
<organism evidence="2 3">
    <name type="scientific">Candidatus Uhrbacteria bacterium GW2011_GWC1_41_20</name>
    <dbReference type="NCBI Taxonomy" id="1618983"/>
    <lineage>
        <taxon>Bacteria</taxon>
        <taxon>Candidatus Uhriibacteriota</taxon>
    </lineage>
</organism>
<comment type="caution">
    <text evidence="2">The sequence shown here is derived from an EMBL/GenBank/DDBJ whole genome shotgun (WGS) entry which is preliminary data.</text>
</comment>
<evidence type="ECO:0000313" key="2">
    <source>
        <dbReference type="EMBL" id="KKR99965.1"/>
    </source>
</evidence>
<accession>A0A0G0XSM9</accession>
<proteinExistence type="predicted"/>
<sequence>MDKHNKFHPAFGLLHPGEDQNPLFCLNQGRPLYPVRHKAFDPNEFPQIPAEMFFHNGGNQFSYTVALTFTGWDRRDSVVTPTWHITVSPANIDVADALDIQIGGKSVTDELKRVAKMMGKALPLIYGSCAFVRVAHCGSEPAIIDAHLDFLHGANMVRRNYLRGVSAWWRWTYGPFPRGPLAPVPDLWHGVQNRQIIEDVLLGIGPEIIRRVEKMPNIARAMETRNIERAPESGHTIMIGGRQRASDRRAQQAGWTRCADSDDAQIEEIAKIVMRPREQEPVPQPSGLGRASDQVAPPPPPQGIGNTVTPRSAPMPVQGDGGLLDKGVRVRVSRVGTPNLADRKPDGGPKIS</sequence>
<evidence type="ECO:0000313" key="3">
    <source>
        <dbReference type="Proteomes" id="UP000033930"/>
    </source>
</evidence>